<dbReference type="Pfam" id="PF00071">
    <property type="entry name" value="Ras"/>
    <property type="match status" value="1"/>
</dbReference>
<accession>C1DZ48</accession>
<dbReference type="PROSITE" id="PS51419">
    <property type="entry name" value="RAB"/>
    <property type="match status" value="1"/>
</dbReference>
<evidence type="ECO:0000313" key="11">
    <source>
        <dbReference type="EMBL" id="ACO61545.1"/>
    </source>
</evidence>
<protein>
    <submittedName>
        <fullName evidence="11">Uncharacterized protein</fullName>
    </submittedName>
</protein>
<keyword evidence="8" id="KW-0449">Lipoprotein</keyword>
<evidence type="ECO:0000256" key="5">
    <source>
        <dbReference type="ARBA" id="ARBA00022741"/>
    </source>
</evidence>
<evidence type="ECO:0000256" key="10">
    <source>
        <dbReference type="SAM" id="MobiDB-lite"/>
    </source>
</evidence>
<keyword evidence="12" id="KW-1185">Reference proteome</keyword>
<comment type="similarity">
    <text evidence="2">Belongs to the small GTPase superfamily. Rho family.</text>
</comment>
<keyword evidence="4" id="KW-0488">Methylation</keyword>
<evidence type="ECO:0000256" key="1">
    <source>
        <dbReference type="ARBA" id="ARBA00004342"/>
    </source>
</evidence>
<keyword evidence="6" id="KW-0342">GTP-binding</keyword>
<dbReference type="GO" id="GO:0003924">
    <property type="term" value="F:GTPase activity"/>
    <property type="evidence" value="ECO:0007669"/>
    <property type="project" value="InterPro"/>
</dbReference>
<dbReference type="InParanoid" id="C1DZ48"/>
<dbReference type="FunCoup" id="C1DZ48">
    <property type="interactions" value="1729"/>
</dbReference>
<dbReference type="SMART" id="SM00173">
    <property type="entry name" value="RAS"/>
    <property type="match status" value="1"/>
</dbReference>
<reference evidence="11 12" key="1">
    <citation type="journal article" date="2009" name="Science">
        <title>Green evolution and dynamic adaptations revealed by genomes of the marine picoeukaryotes Micromonas.</title>
        <authorList>
            <person name="Worden A.Z."/>
            <person name="Lee J.H."/>
            <person name="Mock T."/>
            <person name="Rouze P."/>
            <person name="Simmons M.P."/>
            <person name="Aerts A.L."/>
            <person name="Allen A.E."/>
            <person name="Cuvelier M.L."/>
            <person name="Derelle E."/>
            <person name="Everett M.V."/>
            <person name="Foulon E."/>
            <person name="Grimwood J."/>
            <person name="Gundlach H."/>
            <person name="Henrissat B."/>
            <person name="Napoli C."/>
            <person name="McDonald S.M."/>
            <person name="Parker M.S."/>
            <person name="Rombauts S."/>
            <person name="Salamov A."/>
            <person name="Von Dassow P."/>
            <person name="Badger J.H."/>
            <person name="Coutinho P.M."/>
            <person name="Demir E."/>
            <person name="Dubchak I."/>
            <person name="Gentemann C."/>
            <person name="Eikrem W."/>
            <person name="Gready J.E."/>
            <person name="John U."/>
            <person name="Lanier W."/>
            <person name="Lindquist E.A."/>
            <person name="Lucas S."/>
            <person name="Mayer K.F."/>
            <person name="Moreau H."/>
            <person name="Not F."/>
            <person name="Otillar R."/>
            <person name="Panaud O."/>
            <person name="Pangilinan J."/>
            <person name="Paulsen I."/>
            <person name="Piegu B."/>
            <person name="Poliakov A."/>
            <person name="Robbens S."/>
            <person name="Schmutz J."/>
            <person name="Toulza E."/>
            <person name="Wyss T."/>
            <person name="Zelensky A."/>
            <person name="Zhou K."/>
            <person name="Armbrust E.V."/>
            <person name="Bhattacharya D."/>
            <person name="Goodenough U.W."/>
            <person name="Van de Peer Y."/>
            <person name="Grigoriev I.V."/>
        </authorList>
    </citation>
    <scope>NUCLEOTIDE SEQUENCE [LARGE SCALE GENOMIC DNA]</scope>
    <source>
        <strain evidence="12">RCC299 / NOUM17</strain>
    </source>
</reference>
<dbReference type="GO" id="GO:0005525">
    <property type="term" value="F:GTP binding"/>
    <property type="evidence" value="ECO:0007669"/>
    <property type="project" value="UniProtKB-KW"/>
</dbReference>
<dbReference type="OrthoDB" id="494635at2759"/>
<keyword evidence="9" id="KW-0636">Prenylation</keyword>
<evidence type="ECO:0000256" key="4">
    <source>
        <dbReference type="ARBA" id="ARBA00022481"/>
    </source>
</evidence>
<sequence>MKVVVVGDGAVGKTSMLLCYTTNTFPTDYMATVFDNYAVNVPYGGKVVSLGLWDTAGQEEYAQYRPLSYDKADGFILAFDLTSRPSMENVSKRWIKELRAKAPGAPVVLVGTKLDLRMGGSAHQGHGSACVAAREGEALGKRIGAECYVECSALTQDNLGAVFDAAVDACMRRRDATKKRNESNGGGARGRSGCCAVS</sequence>
<dbReference type="InterPro" id="IPR027417">
    <property type="entry name" value="P-loop_NTPase"/>
</dbReference>
<dbReference type="OMA" id="PRHKDVT"/>
<dbReference type="RefSeq" id="XP_002500287.1">
    <property type="nucleotide sequence ID" value="XM_002500241.1"/>
</dbReference>
<evidence type="ECO:0000256" key="6">
    <source>
        <dbReference type="ARBA" id="ARBA00023134"/>
    </source>
</evidence>
<dbReference type="eggNOG" id="KOG0393">
    <property type="taxonomic scope" value="Eukaryota"/>
</dbReference>
<dbReference type="FunFam" id="3.40.50.300:FF:000983">
    <property type="entry name" value="Rho family GTPase"/>
    <property type="match status" value="1"/>
</dbReference>
<dbReference type="GO" id="GO:0007264">
    <property type="term" value="P:small GTPase-mediated signal transduction"/>
    <property type="evidence" value="ECO:0007669"/>
    <property type="project" value="InterPro"/>
</dbReference>
<dbReference type="Proteomes" id="UP000002009">
    <property type="component" value="Chromosome 2"/>
</dbReference>
<organism evidence="11 12">
    <name type="scientific">Micromonas commoda (strain RCC299 / NOUM17 / CCMP2709)</name>
    <name type="common">Picoplanktonic green alga</name>
    <dbReference type="NCBI Taxonomy" id="296587"/>
    <lineage>
        <taxon>Eukaryota</taxon>
        <taxon>Viridiplantae</taxon>
        <taxon>Chlorophyta</taxon>
        <taxon>Mamiellophyceae</taxon>
        <taxon>Mamiellales</taxon>
        <taxon>Mamiellaceae</taxon>
        <taxon>Micromonas</taxon>
    </lineage>
</organism>
<evidence type="ECO:0000256" key="2">
    <source>
        <dbReference type="ARBA" id="ARBA00010142"/>
    </source>
</evidence>
<evidence type="ECO:0000313" key="12">
    <source>
        <dbReference type="Proteomes" id="UP000002009"/>
    </source>
</evidence>
<name>C1DZ48_MICCC</name>
<dbReference type="STRING" id="296587.C1DZ48"/>
<evidence type="ECO:0000256" key="3">
    <source>
        <dbReference type="ARBA" id="ARBA00022475"/>
    </source>
</evidence>
<dbReference type="PRINTS" id="PR00449">
    <property type="entry name" value="RASTRNSFRMNG"/>
</dbReference>
<comment type="subcellular location">
    <subcellularLocation>
        <location evidence="1">Cell membrane</location>
        <topology evidence="1">Lipid-anchor</topology>
        <orientation evidence="1">Cytoplasmic side</orientation>
    </subcellularLocation>
</comment>
<proteinExistence type="inferred from homology"/>
<keyword evidence="7" id="KW-0472">Membrane</keyword>
<dbReference type="InterPro" id="IPR003578">
    <property type="entry name" value="Small_GTPase_Rho"/>
</dbReference>
<dbReference type="EMBL" id="CP001323">
    <property type="protein sequence ID" value="ACO61545.1"/>
    <property type="molecule type" value="Genomic_DNA"/>
</dbReference>
<dbReference type="InterPro" id="IPR001806">
    <property type="entry name" value="Small_GTPase"/>
</dbReference>
<dbReference type="SMART" id="SM00174">
    <property type="entry name" value="RHO"/>
    <property type="match status" value="1"/>
</dbReference>
<dbReference type="SMART" id="SM00175">
    <property type="entry name" value="RAB"/>
    <property type="match status" value="1"/>
</dbReference>
<keyword evidence="5" id="KW-0547">Nucleotide-binding</keyword>
<dbReference type="SUPFAM" id="SSF52540">
    <property type="entry name" value="P-loop containing nucleoside triphosphate hydrolases"/>
    <property type="match status" value="1"/>
</dbReference>
<evidence type="ECO:0000256" key="9">
    <source>
        <dbReference type="ARBA" id="ARBA00023289"/>
    </source>
</evidence>
<dbReference type="CDD" id="cd00157">
    <property type="entry name" value="Rho"/>
    <property type="match status" value="1"/>
</dbReference>
<dbReference type="InterPro" id="IPR005225">
    <property type="entry name" value="Small_GTP-bd"/>
</dbReference>
<dbReference type="AlphaFoldDB" id="C1DZ48"/>
<gene>
    <name evidence="11" type="ORF">MICPUN_78493</name>
</gene>
<dbReference type="NCBIfam" id="TIGR00231">
    <property type="entry name" value="small_GTP"/>
    <property type="match status" value="1"/>
</dbReference>
<dbReference type="PROSITE" id="PS51420">
    <property type="entry name" value="RHO"/>
    <property type="match status" value="1"/>
</dbReference>
<dbReference type="KEGG" id="mis:MICPUN_78493"/>
<dbReference type="GO" id="GO:0005886">
    <property type="term" value="C:plasma membrane"/>
    <property type="evidence" value="ECO:0007669"/>
    <property type="project" value="UniProtKB-SubCell"/>
</dbReference>
<dbReference type="PANTHER" id="PTHR24072">
    <property type="entry name" value="RHO FAMILY GTPASE"/>
    <property type="match status" value="1"/>
</dbReference>
<evidence type="ECO:0000256" key="8">
    <source>
        <dbReference type="ARBA" id="ARBA00023288"/>
    </source>
</evidence>
<feature type="region of interest" description="Disordered" evidence="10">
    <location>
        <begin position="176"/>
        <end position="198"/>
    </location>
</feature>
<keyword evidence="3" id="KW-1003">Cell membrane</keyword>
<evidence type="ECO:0000256" key="7">
    <source>
        <dbReference type="ARBA" id="ARBA00023136"/>
    </source>
</evidence>
<dbReference type="PROSITE" id="PS51421">
    <property type="entry name" value="RAS"/>
    <property type="match status" value="1"/>
</dbReference>
<dbReference type="GeneID" id="8240989"/>
<dbReference type="Gene3D" id="3.40.50.300">
    <property type="entry name" value="P-loop containing nucleotide triphosphate hydrolases"/>
    <property type="match status" value="1"/>
</dbReference>